<dbReference type="EMBL" id="JAUKUD010000004">
    <property type="protein sequence ID" value="KAK0745529.1"/>
    <property type="molecule type" value="Genomic_DNA"/>
</dbReference>
<protein>
    <submittedName>
        <fullName evidence="2">Uncharacterized protein</fullName>
    </submittedName>
</protein>
<evidence type="ECO:0000256" key="1">
    <source>
        <dbReference type="SAM" id="MobiDB-lite"/>
    </source>
</evidence>
<gene>
    <name evidence="2" type="ORF">B0T18DRAFT_133047</name>
</gene>
<keyword evidence="3" id="KW-1185">Reference proteome</keyword>
<dbReference type="AlphaFoldDB" id="A0AA40K4F1"/>
<accession>A0AA40K4F1</accession>
<feature type="region of interest" description="Disordered" evidence="1">
    <location>
        <begin position="1"/>
        <end position="21"/>
    </location>
</feature>
<dbReference type="Proteomes" id="UP001172155">
    <property type="component" value="Unassembled WGS sequence"/>
</dbReference>
<organism evidence="2 3">
    <name type="scientific">Schizothecium vesticola</name>
    <dbReference type="NCBI Taxonomy" id="314040"/>
    <lineage>
        <taxon>Eukaryota</taxon>
        <taxon>Fungi</taxon>
        <taxon>Dikarya</taxon>
        <taxon>Ascomycota</taxon>
        <taxon>Pezizomycotina</taxon>
        <taxon>Sordariomycetes</taxon>
        <taxon>Sordariomycetidae</taxon>
        <taxon>Sordariales</taxon>
        <taxon>Schizotheciaceae</taxon>
        <taxon>Schizothecium</taxon>
    </lineage>
</organism>
<reference evidence="2" key="1">
    <citation type="submission" date="2023-06" db="EMBL/GenBank/DDBJ databases">
        <title>Genome-scale phylogeny and comparative genomics of the fungal order Sordariales.</title>
        <authorList>
            <consortium name="Lawrence Berkeley National Laboratory"/>
            <person name="Hensen N."/>
            <person name="Bonometti L."/>
            <person name="Westerberg I."/>
            <person name="Brannstrom I.O."/>
            <person name="Guillou S."/>
            <person name="Cros-Aarteil S."/>
            <person name="Calhoun S."/>
            <person name="Haridas S."/>
            <person name="Kuo A."/>
            <person name="Mondo S."/>
            <person name="Pangilinan J."/>
            <person name="Riley R."/>
            <person name="LaButti K."/>
            <person name="Andreopoulos B."/>
            <person name="Lipzen A."/>
            <person name="Chen C."/>
            <person name="Yanf M."/>
            <person name="Daum C."/>
            <person name="Ng V."/>
            <person name="Clum A."/>
            <person name="Steindorff A."/>
            <person name="Ohm R."/>
            <person name="Martin F."/>
            <person name="Silar P."/>
            <person name="Natvig D."/>
            <person name="Lalanne C."/>
            <person name="Gautier V."/>
            <person name="Ament-velasquez S.L."/>
            <person name="Kruys A."/>
            <person name="Hutchinson M.I."/>
            <person name="Powell A.J."/>
            <person name="Barry K."/>
            <person name="Miller A.N."/>
            <person name="Grigoriev I.V."/>
            <person name="Debuchy R."/>
            <person name="Gladieux P."/>
            <person name="Thoren M.H."/>
            <person name="Johannesson H."/>
        </authorList>
    </citation>
    <scope>NUCLEOTIDE SEQUENCE</scope>
    <source>
        <strain evidence="2">SMH3187-1</strain>
    </source>
</reference>
<feature type="region of interest" description="Disordered" evidence="1">
    <location>
        <begin position="34"/>
        <end position="73"/>
    </location>
</feature>
<sequence length="91" mass="9684">MPLTSHHQVSPGAMTTHATCRPVTVNGAAKIQSTITDPGTERAAPGSKQRCNNPEPHDGSTTTNPPRATSCRRRFNDDGCLVRIKPHAGRG</sequence>
<proteinExistence type="predicted"/>
<evidence type="ECO:0000313" key="2">
    <source>
        <dbReference type="EMBL" id="KAK0745529.1"/>
    </source>
</evidence>
<evidence type="ECO:0000313" key="3">
    <source>
        <dbReference type="Proteomes" id="UP001172155"/>
    </source>
</evidence>
<comment type="caution">
    <text evidence="2">The sequence shown here is derived from an EMBL/GenBank/DDBJ whole genome shotgun (WGS) entry which is preliminary data.</text>
</comment>
<name>A0AA40K4F1_9PEZI</name>